<dbReference type="AlphaFoldDB" id="A0A9P4PY37"/>
<feature type="compositionally biased region" description="Low complexity" evidence="1">
    <location>
        <begin position="30"/>
        <end position="41"/>
    </location>
</feature>
<proteinExistence type="predicted"/>
<dbReference type="InterPro" id="IPR011008">
    <property type="entry name" value="Dimeric_a/b-barrel"/>
</dbReference>
<evidence type="ECO:0000256" key="1">
    <source>
        <dbReference type="SAM" id="MobiDB-lite"/>
    </source>
</evidence>
<evidence type="ECO:0008006" key="4">
    <source>
        <dbReference type="Google" id="ProtNLM"/>
    </source>
</evidence>
<evidence type="ECO:0000313" key="3">
    <source>
        <dbReference type="Proteomes" id="UP000799764"/>
    </source>
</evidence>
<accession>A0A9P4PY37</accession>
<sequence length="162" mass="17816">MCVYKTSYATHHRTLSMQPPTPQTHLPSNPTTKPPTAMSSTTTPATLVVSFPATNPTTGAPITFNKDYYFNVHMANVAKAWAPFGYLGYQFLEHANPNPLTGEPPEYAYQNVGYFETMEGLEGLEKAVELTKEEAVRDVGNFVGEGVVPGIAVGVRSREKWF</sequence>
<dbReference type="SUPFAM" id="SSF54909">
    <property type="entry name" value="Dimeric alpha+beta barrel"/>
    <property type="match status" value="1"/>
</dbReference>
<name>A0A9P4PY37_9PLEO</name>
<reference evidence="2" key="1">
    <citation type="journal article" date="2020" name="Stud. Mycol.">
        <title>101 Dothideomycetes genomes: a test case for predicting lifestyles and emergence of pathogens.</title>
        <authorList>
            <person name="Haridas S."/>
            <person name="Albert R."/>
            <person name="Binder M."/>
            <person name="Bloem J."/>
            <person name="Labutti K."/>
            <person name="Salamov A."/>
            <person name="Andreopoulos B."/>
            <person name="Baker S."/>
            <person name="Barry K."/>
            <person name="Bills G."/>
            <person name="Bluhm B."/>
            <person name="Cannon C."/>
            <person name="Castanera R."/>
            <person name="Culley D."/>
            <person name="Daum C."/>
            <person name="Ezra D."/>
            <person name="Gonzalez J."/>
            <person name="Henrissat B."/>
            <person name="Kuo A."/>
            <person name="Liang C."/>
            <person name="Lipzen A."/>
            <person name="Lutzoni F."/>
            <person name="Magnuson J."/>
            <person name="Mondo S."/>
            <person name="Nolan M."/>
            <person name="Ohm R."/>
            <person name="Pangilinan J."/>
            <person name="Park H.-J."/>
            <person name="Ramirez L."/>
            <person name="Alfaro M."/>
            <person name="Sun H."/>
            <person name="Tritt A."/>
            <person name="Yoshinaga Y."/>
            <person name="Zwiers L.-H."/>
            <person name="Turgeon B."/>
            <person name="Goodwin S."/>
            <person name="Spatafora J."/>
            <person name="Crous P."/>
            <person name="Grigoriev I."/>
        </authorList>
    </citation>
    <scope>NUCLEOTIDE SEQUENCE</scope>
    <source>
        <strain evidence="2">CBS 690.94</strain>
    </source>
</reference>
<evidence type="ECO:0000313" key="2">
    <source>
        <dbReference type="EMBL" id="KAF2451423.1"/>
    </source>
</evidence>
<feature type="region of interest" description="Disordered" evidence="1">
    <location>
        <begin position="13"/>
        <end position="41"/>
    </location>
</feature>
<organism evidence="2 3">
    <name type="scientific">Karstenula rhodostoma CBS 690.94</name>
    <dbReference type="NCBI Taxonomy" id="1392251"/>
    <lineage>
        <taxon>Eukaryota</taxon>
        <taxon>Fungi</taxon>
        <taxon>Dikarya</taxon>
        <taxon>Ascomycota</taxon>
        <taxon>Pezizomycotina</taxon>
        <taxon>Dothideomycetes</taxon>
        <taxon>Pleosporomycetidae</taxon>
        <taxon>Pleosporales</taxon>
        <taxon>Massarineae</taxon>
        <taxon>Didymosphaeriaceae</taxon>
        <taxon>Karstenula</taxon>
    </lineage>
</organism>
<feature type="compositionally biased region" description="Polar residues" evidence="1">
    <location>
        <begin position="15"/>
        <end position="29"/>
    </location>
</feature>
<keyword evidence="3" id="KW-1185">Reference proteome</keyword>
<gene>
    <name evidence="2" type="ORF">P171DRAFT_425924</name>
</gene>
<dbReference type="Gene3D" id="3.30.70.100">
    <property type="match status" value="1"/>
</dbReference>
<protein>
    <recommendedName>
        <fullName evidence="4">EthD domain-containing protein</fullName>
    </recommendedName>
</protein>
<dbReference type="Proteomes" id="UP000799764">
    <property type="component" value="Unassembled WGS sequence"/>
</dbReference>
<dbReference type="EMBL" id="MU001492">
    <property type="protein sequence ID" value="KAF2451423.1"/>
    <property type="molecule type" value="Genomic_DNA"/>
</dbReference>
<feature type="non-terminal residue" evidence="2">
    <location>
        <position position="162"/>
    </location>
</feature>
<comment type="caution">
    <text evidence="2">The sequence shown here is derived from an EMBL/GenBank/DDBJ whole genome shotgun (WGS) entry which is preliminary data.</text>
</comment>
<dbReference type="OrthoDB" id="4892971at2759"/>